<dbReference type="Gene3D" id="3.30.2020.30">
    <property type="match status" value="1"/>
</dbReference>
<dbReference type="Gene3D" id="3.60.130.10">
    <property type="entry name" value="Clavaminate synthase-like"/>
    <property type="match status" value="1"/>
</dbReference>
<dbReference type="GO" id="GO:0045329">
    <property type="term" value="P:carnitine biosynthetic process"/>
    <property type="evidence" value="ECO:0007669"/>
    <property type="project" value="TreeGrafter"/>
</dbReference>
<reference evidence="8" key="1">
    <citation type="submission" date="2023-02" db="EMBL/GenBank/DDBJ databases">
        <title>Mating type loci evolution in Malassezia.</title>
        <authorList>
            <person name="Coelho M.A."/>
        </authorList>
    </citation>
    <scope>NUCLEOTIDE SEQUENCE</scope>
    <source>
        <strain evidence="8">CBS 14136</strain>
    </source>
</reference>
<keyword evidence="6" id="KW-0408">Iron</keyword>
<dbReference type="GO" id="GO:0008495">
    <property type="term" value="F:protoheme IX farnesyltransferase activity"/>
    <property type="evidence" value="ECO:0007669"/>
    <property type="project" value="UniProtKB-EC"/>
</dbReference>
<organism evidence="8 9">
    <name type="scientific">Malassezia psittaci</name>
    <dbReference type="NCBI Taxonomy" id="1821823"/>
    <lineage>
        <taxon>Eukaryota</taxon>
        <taxon>Fungi</taxon>
        <taxon>Dikarya</taxon>
        <taxon>Basidiomycota</taxon>
        <taxon>Ustilaginomycotina</taxon>
        <taxon>Malasseziomycetes</taxon>
        <taxon>Malasseziales</taxon>
        <taxon>Malasseziaceae</taxon>
        <taxon>Malassezia</taxon>
    </lineage>
</organism>
<dbReference type="EMBL" id="CP118376">
    <property type="protein sequence ID" value="WFD42979.1"/>
    <property type="molecule type" value="Genomic_DNA"/>
</dbReference>
<dbReference type="InterPro" id="IPR003819">
    <property type="entry name" value="TauD/TfdA-like"/>
</dbReference>
<gene>
    <name evidence="8" type="primary">COX10_2</name>
    <name evidence="8" type="ORF">MPSI1_001630</name>
</gene>
<dbReference type="CDD" id="cd00250">
    <property type="entry name" value="CAS_like"/>
    <property type="match status" value="1"/>
</dbReference>
<dbReference type="PANTHER" id="PTHR10696">
    <property type="entry name" value="GAMMA-BUTYROBETAINE HYDROXYLASE-RELATED"/>
    <property type="match status" value="1"/>
</dbReference>
<dbReference type="EC" id="2.5.1.141" evidence="8"/>
<sequence length="477" mass="54204">MIRVRAAAPRLRGKVSRSLALIRKFHAYTLQDETSGVSVHVRNHGVTIHAPRHGIKQAFELDYVWLRDACQAASSVQASSRQKLFHTTDIPLLDVQSQLLVDEAQPVTLESASELQLVVRFAAEHSVVNAFTKAVSPNAVKQSEVHESRFPLSFLLQHIVPDRYRAECGDLLALGQCWDASKLAEHCRPSKVDWASIRENDNVLSRFLTSLLRDGFAFVSDLPTQPTGTDPGSDQAKIATLARRIGEIRHTFYGTLWDVQAMANSRNIAYTSVDLGMHMDLLYFQNPPRFQLLHMLRKQVFGGESMFVDSFRVAERLWLEDRNAFHILASTPVAFQYKNAGEHYYFTHPTIELARDCESFAGDPLGKSQMPRIVAVNYSPPFQAPLPLHAPNLKTRPEREEFYRALNKFAELTLAPEMIYTHALREGECVVFDNRRILHARRSFDWDPSQIHGGVGRWLKGAYVEGDSVWSRWRSLR</sequence>
<dbReference type="Pfam" id="PF02668">
    <property type="entry name" value="TauD"/>
    <property type="match status" value="1"/>
</dbReference>
<keyword evidence="5" id="KW-0560">Oxidoreductase</keyword>
<dbReference type="GO" id="GO:0051213">
    <property type="term" value="F:dioxygenase activity"/>
    <property type="evidence" value="ECO:0007669"/>
    <property type="project" value="UniProtKB-KW"/>
</dbReference>
<dbReference type="AlphaFoldDB" id="A0AAF0FAM2"/>
<comment type="cofactor">
    <cofactor evidence="1">
        <name>Fe(2+)</name>
        <dbReference type="ChEBI" id="CHEBI:29033"/>
    </cofactor>
</comment>
<keyword evidence="3" id="KW-0479">Metal-binding</keyword>
<dbReference type="GO" id="GO:0005739">
    <property type="term" value="C:mitochondrion"/>
    <property type="evidence" value="ECO:0007669"/>
    <property type="project" value="TreeGrafter"/>
</dbReference>
<dbReference type="InterPro" id="IPR042098">
    <property type="entry name" value="TauD-like_sf"/>
</dbReference>
<evidence type="ECO:0000256" key="2">
    <source>
        <dbReference type="ARBA" id="ARBA00008654"/>
    </source>
</evidence>
<dbReference type="PANTHER" id="PTHR10696:SF25">
    <property type="entry name" value="OXIDOREDUCTASE AIM17-RELATED"/>
    <property type="match status" value="1"/>
</dbReference>
<dbReference type="SUPFAM" id="SSF51197">
    <property type="entry name" value="Clavaminate synthase-like"/>
    <property type="match status" value="1"/>
</dbReference>
<keyword evidence="9" id="KW-1185">Reference proteome</keyword>
<comment type="similarity">
    <text evidence="2">Belongs to the gamma-BBH/TMLD family.</text>
</comment>
<accession>A0AAF0FAM2</accession>
<name>A0AAF0FAM2_9BASI</name>
<protein>
    <submittedName>
        <fullName evidence="8">Heme o synthase</fullName>
        <ecNumber evidence="8">2.5.1.141</ecNumber>
    </submittedName>
</protein>
<evidence type="ECO:0000313" key="8">
    <source>
        <dbReference type="EMBL" id="WFD42979.1"/>
    </source>
</evidence>
<evidence type="ECO:0000256" key="4">
    <source>
        <dbReference type="ARBA" id="ARBA00022964"/>
    </source>
</evidence>
<evidence type="ECO:0000256" key="6">
    <source>
        <dbReference type="ARBA" id="ARBA00023004"/>
    </source>
</evidence>
<dbReference type="InterPro" id="IPR050411">
    <property type="entry name" value="AlphaKG_dependent_hydroxylases"/>
</dbReference>
<feature type="domain" description="TauD/TfdA-like" evidence="7">
    <location>
        <begin position="182"/>
        <end position="463"/>
    </location>
</feature>
<dbReference type="GO" id="GO:0046872">
    <property type="term" value="F:metal ion binding"/>
    <property type="evidence" value="ECO:0007669"/>
    <property type="project" value="UniProtKB-KW"/>
</dbReference>
<evidence type="ECO:0000256" key="3">
    <source>
        <dbReference type="ARBA" id="ARBA00022723"/>
    </source>
</evidence>
<proteinExistence type="inferred from homology"/>
<dbReference type="InterPro" id="IPR038492">
    <property type="entry name" value="GBBH-like_N_sf"/>
</dbReference>
<evidence type="ECO:0000259" key="7">
    <source>
        <dbReference type="Pfam" id="PF02668"/>
    </source>
</evidence>
<evidence type="ECO:0000256" key="1">
    <source>
        <dbReference type="ARBA" id="ARBA00001954"/>
    </source>
</evidence>
<evidence type="ECO:0000313" key="9">
    <source>
        <dbReference type="Proteomes" id="UP001214628"/>
    </source>
</evidence>
<dbReference type="Proteomes" id="UP001214628">
    <property type="component" value="Chromosome 2"/>
</dbReference>
<evidence type="ECO:0000256" key="5">
    <source>
        <dbReference type="ARBA" id="ARBA00023002"/>
    </source>
</evidence>
<keyword evidence="8" id="KW-0808">Transferase</keyword>
<keyword evidence="4" id="KW-0223">Dioxygenase</keyword>